<name>A0A832ZID5_9EURY</name>
<dbReference type="Proteomes" id="UP000643554">
    <property type="component" value="Unassembled WGS sequence"/>
</dbReference>
<sequence>MLKRLKRFILGNDDPPKQLPIKEEYVVIGEEASAYEIKGDEEIPLPESKIVSKLKLKRREPPLDGEDKPEGEIIKKEEKSESKVVIQKILPKILTVRMKSPHDFENLKKIIDHDVIIINHEDISLEAFEKEFLDFKKYMETLNYSLWRVDDNVILIVRSDVDIDRYKSETVVEGIGSNN</sequence>
<accession>A0A832ZID5</accession>
<comment type="caution">
    <text evidence="1">The sequence shown here is derived from an EMBL/GenBank/DDBJ whole genome shotgun (WGS) entry which is preliminary data.</text>
</comment>
<proteinExistence type="predicted"/>
<gene>
    <name evidence="1" type="ORF">EYH15_05465</name>
</gene>
<dbReference type="AlphaFoldDB" id="A0A832ZID5"/>
<dbReference type="EMBL" id="DQUI01000087">
    <property type="protein sequence ID" value="HIP84920.1"/>
    <property type="molecule type" value="Genomic_DNA"/>
</dbReference>
<evidence type="ECO:0000313" key="2">
    <source>
        <dbReference type="Proteomes" id="UP000643554"/>
    </source>
</evidence>
<evidence type="ECO:0000313" key="1">
    <source>
        <dbReference type="EMBL" id="HIP84920.1"/>
    </source>
</evidence>
<reference evidence="1" key="1">
    <citation type="journal article" date="2020" name="ISME J.">
        <title>Gammaproteobacteria mediating utilization of methyl-, sulfur- and petroleum organic compounds in deep ocean hydrothermal plumes.</title>
        <authorList>
            <person name="Zhou Z."/>
            <person name="Liu Y."/>
            <person name="Pan J."/>
            <person name="Cron B.R."/>
            <person name="Toner B.M."/>
            <person name="Anantharaman K."/>
            <person name="Breier J.A."/>
            <person name="Dick G.J."/>
            <person name="Li M."/>
        </authorList>
    </citation>
    <scope>NUCLEOTIDE SEQUENCE</scope>
    <source>
        <strain evidence="1">SZUA-1453</strain>
    </source>
</reference>
<organism evidence="1 2">
    <name type="scientific">Methanothermococcus okinawensis</name>
    <dbReference type="NCBI Taxonomy" id="155863"/>
    <lineage>
        <taxon>Archaea</taxon>
        <taxon>Methanobacteriati</taxon>
        <taxon>Methanobacteriota</taxon>
        <taxon>Methanomada group</taxon>
        <taxon>Methanococci</taxon>
        <taxon>Methanococcales</taxon>
        <taxon>Methanococcaceae</taxon>
        <taxon>Methanothermococcus</taxon>
    </lineage>
</organism>
<protein>
    <submittedName>
        <fullName evidence="1">Uncharacterized protein</fullName>
    </submittedName>
</protein>